<reference evidence="4" key="1">
    <citation type="submission" date="2020-10" db="EMBL/GenBank/DDBJ databases">
        <authorList>
            <person name="Gilroy R."/>
        </authorList>
    </citation>
    <scope>NUCLEOTIDE SEQUENCE</scope>
    <source>
        <strain evidence="4">ChiSxjej2B14-8506</strain>
    </source>
</reference>
<dbReference type="GO" id="GO:0005737">
    <property type="term" value="C:cytoplasm"/>
    <property type="evidence" value="ECO:0007669"/>
    <property type="project" value="TreeGrafter"/>
</dbReference>
<organism evidence="4 5">
    <name type="scientific">Candidatus Fimadaptatus faecigallinarum</name>
    <dbReference type="NCBI Taxonomy" id="2840814"/>
    <lineage>
        <taxon>Bacteria</taxon>
        <taxon>Bacillati</taxon>
        <taxon>Bacillota</taxon>
        <taxon>Clostridia</taxon>
        <taxon>Eubacteriales</taxon>
        <taxon>Candidatus Fimadaptatus</taxon>
    </lineage>
</organism>
<dbReference type="EMBL" id="DVNK01000005">
    <property type="protein sequence ID" value="HIU45780.1"/>
    <property type="molecule type" value="Genomic_DNA"/>
</dbReference>
<dbReference type="CDD" id="cd16033">
    <property type="entry name" value="sulfatase_like"/>
    <property type="match status" value="1"/>
</dbReference>
<dbReference type="AlphaFoldDB" id="A0A9D1LPW0"/>
<evidence type="ECO:0000313" key="4">
    <source>
        <dbReference type="EMBL" id="HIU45780.1"/>
    </source>
</evidence>
<evidence type="ECO:0000259" key="3">
    <source>
        <dbReference type="Pfam" id="PF00884"/>
    </source>
</evidence>
<dbReference type="PANTHER" id="PTHR45953:SF1">
    <property type="entry name" value="IDURONATE 2-SULFATASE"/>
    <property type="match status" value="1"/>
</dbReference>
<dbReference type="Pfam" id="PF00884">
    <property type="entry name" value="Sulfatase"/>
    <property type="match status" value="1"/>
</dbReference>
<evidence type="ECO:0000256" key="1">
    <source>
        <dbReference type="ARBA" id="ARBA00022723"/>
    </source>
</evidence>
<keyword evidence="1" id="KW-0479">Metal-binding</keyword>
<sequence length="495" mass="56547">MQMAKRRPNVLIFMTDHQRYDMAPPFNACLTPNLDALAQQSVMFTNMRCPSPHCCPSRATFFSGLYPSAHGVWNNVNVGNTLSRGLARGVRLWSEDLAQGGYKLFFSGKWHVSNEEGPQQRGFECVYHTARYTGVQPSDLARVPDCREWHSAYSADNICDLSAPREPAEIQRPGYPRYKLYGINENPFGDREVIAASVRHISERLPGIDEPWLFYVGNLGPHDPYFVPQRFLDMYDLESIRLPANYRDSLRDKPALYRRTQALFNQLSDVEQRDALRHYMAFCTYEDYLFGQLVDALKAAGLYDDTIIIYCSDHGDYAGAHGLWAKGLPCFKEAYRVPFIVRMPGRTAPLEVRDRASLADFAPTVLDMAGVPHDGRFAGRSLAPYLRGEPVLNAPRYSFTQTNGNEVYGIQRSIESDDWKYVFNSFDYDELYDMRNDPLELNNLAADPRYQHVVRDMVAELWRFAKANSDTYIDPYIMTALMPYGPGIIGDELFE</sequence>
<evidence type="ECO:0000313" key="5">
    <source>
        <dbReference type="Proteomes" id="UP000824123"/>
    </source>
</evidence>
<dbReference type="Proteomes" id="UP000824123">
    <property type="component" value="Unassembled WGS sequence"/>
</dbReference>
<protein>
    <submittedName>
        <fullName evidence="4">Sulfatase-like hydrolase/transferase</fullName>
    </submittedName>
</protein>
<evidence type="ECO:0000256" key="2">
    <source>
        <dbReference type="ARBA" id="ARBA00022801"/>
    </source>
</evidence>
<feature type="domain" description="Sulfatase N-terminal" evidence="3">
    <location>
        <begin position="8"/>
        <end position="371"/>
    </location>
</feature>
<dbReference type="Gene3D" id="3.40.720.10">
    <property type="entry name" value="Alkaline Phosphatase, subunit A"/>
    <property type="match status" value="1"/>
</dbReference>
<dbReference type="InterPro" id="IPR017850">
    <property type="entry name" value="Alkaline_phosphatase_core_sf"/>
</dbReference>
<dbReference type="SUPFAM" id="SSF53649">
    <property type="entry name" value="Alkaline phosphatase-like"/>
    <property type="match status" value="1"/>
</dbReference>
<keyword evidence="2 4" id="KW-0378">Hydrolase</keyword>
<dbReference type="GO" id="GO:0008484">
    <property type="term" value="F:sulfuric ester hydrolase activity"/>
    <property type="evidence" value="ECO:0007669"/>
    <property type="project" value="TreeGrafter"/>
</dbReference>
<reference evidence="4" key="2">
    <citation type="journal article" date="2021" name="PeerJ">
        <title>Extensive microbial diversity within the chicken gut microbiome revealed by metagenomics and culture.</title>
        <authorList>
            <person name="Gilroy R."/>
            <person name="Ravi A."/>
            <person name="Getino M."/>
            <person name="Pursley I."/>
            <person name="Horton D.L."/>
            <person name="Alikhan N.F."/>
            <person name="Baker D."/>
            <person name="Gharbi K."/>
            <person name="Hall N."/>
            <person name="Watson M."/>
            <person name="Adriaenssens E.M."/>
            <person name="Foster-Nyarko E."/>
            <person name="Jarju S."/>
            <person name="Secka A."/>
            <person name="Antonio M."/>
            <person name="Oren A."/>
            <person name="Chaudhuri R.R."/>
            <person name="La Ragione R."/>
            <person name="Hildebrand F."/>
            <person name="Pallen M.J."/>
        </authorList>
    </citation>
    <scope>NUCLEOTIDE SEQUENCE</scope>
    <source>
        <strain evidence="4">ChiSxjej2B14-8506</strain>
    </source>
</reference>
<dbReference type="InterPro" id="IPR000917">
    <property type="entry name" value="Sulfatase_N"/>
</dbReference>
<name>A0A9D1LPW0_9FIRM</name>
<proteinExistence type="predicted"/>
<gene>
    <name evidence="4" type="ORF">IAC59_00800</name>
</gene>
<dbReference type="GO" id="GO:0046872">
    <property type="term" value="F:metal ion binding"/>
    <property type="evidence" value="ECO:0007669"/>
    <property type="project" value="UniProtKB-KW"/>
</dbReference>
<dbReference type="PANTHER" id="PTHR45953">
    <property type="entry name" value="IDURONATE 2-SULFATASE"/>
    <property type="match status" value="1"/>
</dbReference>
<accession>A0A9D1LPW0</accession>
<comment type="caution">
    <text evidence="4">The sequence shown here is derived from an EMBL/GenBank/DDBJ whole genome shotgun (WGS) entry which is preliminary data.</text>
</comment>